<dbReference type="PANTHER" id="PTHR43100">
    <property type="entry name" value="GLUTAMATE SYNTHASE [NADPH] SMALL CHAIN"/>
    <property type="match status" value="1"/>
</dbReference>
<proteinExistence type="predicted"/>
<evidence type="ECO:0000313" key="1">
    <source>
        <dbReference type="EMBL" id="JAS40383.1"/>
    </source>
</evidence>
<dbReference type="Gene3D" id="2.160.20.60">
    <property type="entry name" value="Glutamate synthase, alpha subunit, C-terminal domain"/>
    <property type="match status" value="1"/>
</dbReference>
<dbReference type="SUPFAM" id="SSF69336">
    <property type="entry name" value="Alpha subunit of glutamate synthase, C-terminal domain"/>
    <property type="match status" value="1"/>
</dbReference>
<dbReference type="AlphaFoldDB" id="A0A1B6ERM9"/>
<feature type="non-terminal residue" evidence="1">
    <location>
        <position position="1"/>
    </location>
</feature>
<accession>A0A1B6ERM9</accession>
<dbReference type="InterPro" id="IPR036485">
    <property type="entry name" value="Glu_synth_asu_C_sf"/>
</dbReference>
<organism evidence="1">
    <name type="scientific">Cuerna arida</name>
    <dbReference type="NCBI Taxonomy" id="1464854"/>
    <lineage>
        <taxon>Eukaryota</taxon>
        <taxon>Metazoa</taxon>
        <taxon>Ecdysozoa</taxon>
        <taxon>Arthropoda</taxon>
        <taxon>Hexapoda</taxon>
        <taxon>Insecta</taxon>
        <taxon>Pterygota</taxon>
        <taxon>Neoptera</taxon>
        <taxon>Paraneoptera</taxon>
        <taxon>Hemiptera</taxon>
        <taxon>Auchenorrhyncha</taxon>
        <taxon>Membracoidea</taxon>
        <taxon>Cicadellidae</taxon>
        <taxon>Cicadellinae</taxon>
        <taxon>Proconiini</taxon>
        <taxon>Cuerna</taxon>
    </lineage>
</organism>
<protein>
    <submittedName>
        <fullName evidence="1">Uncharacterized protein</fullName>
    </submittedName>
</protein>
<gene>
    <name evidence="1" type="ORF">g.48487</name>
</gene>
<reference evidence="1" key="1">
    <citation type="submission" date="2015-11" db="EMBL/GenBank/DDBJ databases">
        <title>De novo transcriptome assembly of four potential Pierce s Disease insect vectors from Arizona vineyards.</title>
        <authorList>
            <person name="Tassone E.E."/>
        </authorList>
    </citation>
    <scope>NUCLEOTIDE SEQUENCE</scope>
</reference>
<dbReference type="GO" id="GO:0016491">
    <property type="term" value="F:oxidoreductase activity"/>
    <property type="evidence" value="ECO:0007669"/>
    <property type="project" value="InterPro"/>
</dbReference>
<dbReference type="EMBL" id="GECZ01029386">
    <property type="protein sequence ID" value="JAS40383.1"/>
    <property type="molecule type" value="Transcribed_RNA"/>
</dbReference>
<sequence>SFRDKCNCETVELLPVQDRDDIDLIKDLLSDFVKKTGSIVAEKLLNDWNLFACQFVKVFPYEYQKVLKAKQVKVEAKVDCSNDVVDIEDSIMNLKVEESRMNKALDKVRGFMKYPRETGIYRPAE</sequence>
<name>A0A1B6ERM9_9HEMI</name>
<feature type="non-terminal residue" evidence="1">
    <location>
        <position position="125"/>
    </location>
</feature>
<dbReference type="InterPro" id="IPR051394">
    <property type="entry name" value="Glutamate_Synthase"/>
</dbReference>